<accession>A0ABT7DS19</accession>
<dbReference type="PANTHER" id="PTHR43646">
    <property type="entry name" value="GLYCOSYLTRANSFERASE"/>
    <property type="match status" value="1"/>
</dbReference>
<protein>
    <submittedName>
        <fullName evidence="7">Glycosyltransferase family 2 protein</fullName>
    </submittedName>
</protein>
<dbReference type="Gene3D" id="3.90.550.10">
    <property type="entry name" value="Spore Coat Polysaccharide Biosynthesis Protein SpsA, Chain A"/>
    <property type="match status" value="1"/>
</dbReference>
<dbReference type="CDD" id="cd00761">
    <property type="entry name" value="Glyco_tranf_GTA_type"/>
    <property type="match status" value="1"/>
</dbReference>
<evidence type="ECO:0000256" key="4">
    <source>
        <dbReference type="ARBA" id="ARBA00022679"/>
    </source>
</evidence>
<comment type="caution">
    <text evidence="7">The sequence shown here is derived from an EMBL/GenBank/DDBJ whole genome shotgun (WGS) entry which is preliminary data.</text>
</comment>
<dbReference type="SUPFAM" id="SSF53448">
    <property type="entry name" value="Nucleotide-diphospho-sugar transferases"/>
    <property type="match status" value="1"/>
</dbReference>
<evidence type="ECO:0000256" key="3">
    <source>
        <dbReference type="ARBA" id="ARBA00022676"/>
    </source>
</evidence>
<keyword evidence="2" id="KW-1003">Cell membrane</keyword>
<keyword evidence="5" id="KW-0472">Membrane</keyword>
<evidence type="ECO:0000259" key="6">
    <source>
        <dbReference type="Pfam" id="PF13632"/>
    </source>
</evidence>
<keyword evidence="8" id="KW-1185">Reference proteome</keyword>
<keyword evidence="3" id="KW-0328">Glycosyltransferase</keyword>
<evidence type="ECO:0000256" key="2">
    <source>
        <dbReference type="ARBA" id="ARBA00022475"/>
    </source>
</evidence>
<evidence type="ECO:0000256" key="1">
    <source>
        <dbReference type="ARBA" id="ARBA00004236"/>
    </source>
</evidence>
<dbReference type="PANTHER" id="PTHR43646:SF2">
    <property type="entry name" value="GLYCOSYLTRANSFERASE 2-LIKE DOMAIN-CONTAINING PROTEIN"/>
    <property type="match status" value="1"/>
</dbReference>
<keyword evidence="4" id="KW-0808">Transferase</keyword>
<dbReference type="EMBL" id="JARRAF010000002">
    <property type="protein sequence ID" value="MDK2122871.1"/>
    <property type="molecule type" value="Genomic_DNA"/>
</dbReference>
<evidence type="ECO:0000256" key="5">
    <source>
        <dbReference type="ARBA" id="ARBA00023136"/>
    </source>
</evidence>
<reference evidence="7" key="1">
    <citation type="submission" date="2023-03" db="EMBL/GenBank/DDBJ databases">
        <title>Chitinimonas shenzhenensis gen. nov., sp. nov., a novel member of family Burkholderiaceae isolated from activated sludge collected in Shen Zhen, China.</title>
        <authorList>
            <person name="Wang X."/>
        </authorList>
    </citation>
    <scope>NUCLEOTIDE SEQUENCE</scope>
    <source>
        <strain evidence="7">DQS-5</strain>
    </source>
</reference>
<dbReference type="Proteomes" id="UP001172778">
    <property type="component" value="Unassembled WGS sequence"/>
</dbReference>
<gene>
    <name evidence="7" type="ORF">PZA18_02270</name>
</gene>
<evidence type="ECO:0000313" key="8">
    <source>
        <dbReference type="Proteomes" id="UP001172778"/>
    </source>
</evidence>
<feature type="domain" description="Glycosyltransferase 2-like" evidence="6">
    <location>
        <begin position="90"/>
        <end position="229"/>
    </location>
</feature>
<organism evidence="7 8">
    <name type="scientific">Parachitinimonas caeni</name>
    <dbReference type="NCBI Taxonomy" id="3031301"/>
    <lineage>
        <taxon>Bacteria</taxon>
        <taxon>Pseudomonadati</taxon>
        <taxon>Pseudomonadota</taxon>
        <taxon>Betaproteobacteria</taxon>
        <taxon>Neisseriales</taxon>
        <taxon>Chitinibacteraceae</taxon>
        <taxon>Parachitinimonas</taxon>
    </lineage>
</organism>
<dbReference type="InterPro" id="IPR001173">
    <property type="entry name" value="Glyco_trans_2-like"/>
</dbReference>
<proteinExistence type="predicted"/>
<sequence>MIPTYNPNQVALVIPTLNAAGWFEHWSKMWRLQRFQPSHCLVMDSSSTDMTCALFRSLGFEIVNVAQGDFRHGATRQQAVDLLPPEVQAIIFMTQDAILADENALLNLVCALDDPEVAAAYGRQLPHQDASPVASHARLYNYPEISHTKALADKEKLGLKVAFCSNSFAIYRRLALQAVGGFASQLTFGEDMHAAGRLLLRGWLIKYCAEARVHHSHNEGLAALWQRYRAIGQFHREEAWLLESFGNVSGEGKKYALAEMYYALRHAPHWAVISVLHTATKWLAYRAGVKGGRRV</sequence>
<comment type="subcellular location">
    <subcellularLocation>
        <location evidence="1">Cell membrane</location>
    </subcellularLocation>
</comment>
<dbReference type="RefSeq" id="WP_284099158.1">
    <property type="nucleotide sequence ID" value="NZ_JARRAF010000002.1"/>
</dbReference>
<evidence type="ECO:0000313" key="7">
    <source>
        <dbReference type="EMBL" id="MDK2122871.1"/>
    </source>
</evidence>
<dbReference type="Pfam" id="PF13632">
    <property type="entry name" value="Glyco_trans_2_3"/>
    <property type="match status" value="1"/>
</dbReference>
<dbReference type="InterPro" id="IPR029044">
    <property type="entry name" value="Nucleotide-diphossugar_trans"/>
</dbReference>
<name>A0ABT7DS19_9NEIS</name>